<evidence type="ECO:0000256" key="1">
    <source>
        <dbReference type="SAM" id="Phobius"/>
    </source>
</evidence>
<dbReference type="AlphaFoldDB" id="A0A370PK09"/>
<keyword evidence="3" id="KW-1185">Reference proteome</keyword>
<name>A0A370PK09_ASPPH</name>
<reference evidence="2 3" key="1">
    <citation type="submission" date="2018-07" db="EMBL/GenBank/DDBJ databases">
        <title>Section-level genome sequencing of Aspergillus section Nigri to investigate inter- and intra-species variation.</title>
        <authorList>
            <consortium name="DOE Joint Genome Institute"/>
            <person name="Vesth T.C."/>
            <person name="Nybo J.L."/>
            <person name="Theobald S."/>
            <person name="Frisvad J.C."/>
            <person name="Larsen T.O."/>
            <person name="Nielsen K.F."/>
            <person name="Hoof J.B."/>
            <person name="Brandl J."/>
            <person name="Salamov A."/>
            <person name="Riley R."/>
            <person name="Gladden J.M."/>
            <person name="Phatale P."/>
            <person name="Nielsen M.T."/>
            <person name="Lyhne E.K."/>
            <person name="Kogle M.E."/>
            <person name="Strasser K."/>
            <person name="McDonnell E."/>
            <person name="Barry K."/>
            <person name="Clum A."/>
            <person name="Chen C."/>
            <person name="Nolan M."/>
            <person name="Sandor L."/>
            <person name="Kuo A."/>
            <person name="Lipzen A."/>
            <person name="Hainaut M."/>
            <person name="Drula E."/>
            <person name="Tsang A."/>
            <person name="Magnuson J.K."/>
            <person name="Henrissat B."/>
            <person name="Wiebenga A."/>
            <person name="Simmons B.A."/>
            <person name="Makela M.R."/>
            <person name="De vries R.P."/>
            <person name="Grigoriev I.V."/>
            <person name="Mortensen U.H."/>
            <person name="Baker S.E."/>
            <person name="Andersen M.R."/>
        </authorList>
    </citation>
    <scope>NUCLEOTIDE SEQUENCE [LARGE SCALE GENOMIC DNA]</scope>
    <source>
        <strain evidence="2 3">ATCC 13157</strain>
    </source>
</reference>
<dbReference type="Proteomes" id="UP000254937">
    <property type="component" value="Unassembled WGS sequence"/>
</dbReference>
<organism evidence="2 3">
    <name type="scientific">Aspergillus phoenicis ATCC 13157</name>
    <dbReference type="NCBI Taxonomy" id="1353007"/>
    <lineage>
        <taxon>Eukaryota</taxon>
        <taxon>Fungi</taxon>
        <taxon>Dikarya</taxon>
        <taxon>Ascomycota</taxon>
        <taxon>Pezizomycotina</taxon>
        <taxon>Eurotiomycetes</taxon>
        <taxon>Eurotiomycetidae</taxon>
        <taxon>Eurotiales</taxon>
        <taxon>Aspergillaceae</taxon>
        <taxon>Aspergillus</taxon>
    </lineage>
</organism>
<accession>A0A370PK09</accession>
<keyword evidence="1" id="KW-1133">Transmembrane helix</keyword>
<evidence type="ECO:0000313" key="3">
    <source>
        <dbReference type="Proteomes" id="UP000254937"/>
    </source>
</evidence>
<gene>
    <name evidence="2" type="ORF">M752DRAFT_17211</name>
</gene>
<feature type="transmembrane region" description="Helical" evidence="1">
    <location>
        <begin position="17"/>
        <end position="36"/>
    </location>
</feature>
<proteinExistence type="predicted"/>
<keyword evidence="1" id="KW-0472">Membrane</keyword>
<dbReference type="EMBL" id="KZ851853">
    <property type="protein sequence ID" value="RDK42529.1"/>
    <property type="molecule type" value="Genomic_DNA"/>
</dbReference>
<sequence>MAVVKSFFLNHYHHHPLAAGGIYVSTTYYLLLSGFFPKLSPKQTNRARFAGGSSAAHRAISSLTPNGLGARGASPEGD</sequence>
<protein>
    <submittedName>
        <fullName evidence="2">Uncharacterized protein</fullName>
    </submittedName>
</protein>
<keyword evidence="1" id="KW-0812">Transmembrane</keyword>
<evidence type="ECO:0000313" key="2">
    <source>
        <dbReference type="EMBL" id="RDK42529.1"/>
    </source>
</evidence>